<reference evidence="2 4" key="1">
    <citation type="submission" date="2018-06" db="EMBL/GenBank/DDBJ databases">
        <authorList>
            <consortium name="Pathogen Informatics"/>
            <person name="Doyle S."/>
        </authorList>
    </citation>
    <scope>NUCLEOTIDE SEQUENCE [LARGE SCALE GENOMIC DNA]</scope>
    <source>
        <strain evidence="2 4">NCTC11159</strain>
    </source>
</reference>
<dbReference type="SUPFAM" id="SSF52091">
    <property type="entry name" value="SpoIIaa-like"/>
    <property type="match status" value="1"/>
</dbReference>
<name>A0A377Q2I8_9NEIS</name>
<dbReference type="InterPro" id="IPR036513">
    <property type="entry name" value="STAS_dom_sf"/>
</dbReference>
<dbReference type="Gene3D" id="3.30.750.24">
    <property type="entry name" value="STAS domain"/>
    <property type="match status" value="1"/>
</dbReference>
<evidence type="ECO:0000259" key="1">
    <source>
        <dbReference type="PROSITE" id="PS50801"/>
    </source>
</evidence>
<evidence type="ECO:0000313" key="2">
    <source>
        <dbReference type="EMBL" id="STQ88995.1"/>
    </source>
</evidence>
<dbReference type="EMBL" id="SMBT01000029">
    <property type="protein sequence ID" value="TCU80298.1"/>
    <property type="molecule type" value="Genomic_DNA"/>
</dbReference>
<feature type="domain" description="STAS" evidence="1">
    <location>
        <begin position="14"/>
        <end position="99"/>
    </location>
</feature>
<dbReference type="Proteomes" id="UP000255108">
    <property type="component" value="Unassembled WGS sequence"/>
</dbReference>
<dbReference type="PROSITE" id="PS50801">
    <property type="entry name" value="STAS"/>
    <property type="match status" value="1"/>
</dbReference>
<evidence type="ECO:0000313" key="5">
    <source>
        <dbReference type="Proteomes" id="UP000295794"/>
    </source>
</evidence>
<dbReference type="AlphaFoldDB" id="A0A377Q2I8"/>
<dbReference type="EMBL" id="UGHR01000001">
    <property type="protein sequence ID" value="STQ88995.1"/>
    <property type="molecule type" value="Genomic_DNA"/>
</dbReference>
<keyword evidence="5" id="KW-1185">Reference proteome</keyword>
<dbReference type="Proteomes" id="UP000295794">
    <property type="component" value="Unassembled WGS sequence"/>
</dbReference>
<reference evidence="3 5" key="2">
    <citation type="submission" date="2019-03" db="EMBL/GenBank/DDBJ databases">
        <title>Genomic Encyclopedia of Type Strains, Phase IV (KMG-IV): sequencing the most valuable type-strain genomes for metagenomic binning, comparative biology and taxonomic classification.</title>
        <authorList>
            <person name="Goeker M."/>
        </authorList>
    </citation>
    <scope>NUCLEOTIDE SEQUENCE [LARGE SCALE GENOMIC DNA]</scope>
    <source>
        <strain evidence="3 5">DSM 3764</strain>
    </source>
</reference>
<accession>A0A377Q2I8</accession>
<dbReference type="Pfam" id="PF01740">
    <property type="entry name" value="STAS"/>
    <property type="match status" value="1"/>
</dbReference>
<sequence>MQTSTKIDDHKGRIMLNGNFTFESHREFKQATTAALETPGLTELEMDFSAVDYMDSAALGMLLLLNERANGRKVTLINCRGTVKAVLEIANFGKIFEIK</sequence>
<evidence type="ECO:0000313" key="3">
    <source>
        <dbReference type="EMBL" id="TCU80298.1"/>
    </source>
</evidence>
<gene>
    <name evidence="3" type="ORF">EV682_12913</name>
    <name evidence="2" type="ORF">NCTC11159_00006</name>
</gene>
<evidence type="ECO:0000313" key="4">
    <source>
        <dbReference type="Proteomes" id="UP000255108"/>
    </source>
</evidence>
<dbReference type="RefSeq" id="WP_205836270.1">
    <property type="nucleotide sequence ID" value="NZ_CAWOLO010000029.1"/>
</dbReference>
<organism evidence="2 4">
    <name type="scientific">Iodobacter fluviatilis</name>
    <dbReference type="NCBI Taxonomy" id="537"/>
    <lineage>
        <taxon>Bacteria</taxon>
        <taxon>Pseudomonadati</taxon>
        <taxon>Pseudomonadota</taxon>
        <taxon>Betaproteobacteria</taxon>
        <taxon>Neisseriales</taxon>
        <taxon>Chitinibacteraceae</taxon>
        <taxon>Iodobacter</taxon>
    </lineage>
</organism>
<dbReference type="InterPro" id="IPR002645">
    <property type="entry name" value="STAS_dom"/>
</dbReference>
<dbReference type="CDD" id="cd07043">
    <property type="entry name" value="STAS_anti-anti-sigma_factors"/>
    <property type="match status" value="1"/>
</dbReference>
<proteinExistence type="predicted"/>
<protein>
    <submittedName>
        <fullName evidence="3">Anti-anti-sigma factor</fullName>
    </submittedName>
    <submittedName>
        <fullName evidence="2">Anti-sigma factor antagonist TM_1442</fullName>
    </submittedName>
</protein>